<dbReference type="OrthoDB" id="2557747at2759"/>
<proteinExistence type="predicted"/>
<dbReference type="EMBL" id="CAGI01000119">
    <property type="protein sequence ID" value="CCF48186.1"/>
    <property type="molecule type" value="Genomic_DNA"/>
</dbReference>
<evidence type="ECO:0000313" key="3">
    <source>
        <dbReference type="Proteomes" id="UP000006174"/>
    </source>
</evidence>
<comment type="caution">
    <text evidence="2">The sequence shown here is derived from an EMBL/GenBank/DDBJ whole genome shotgun (WGS) entry which is preliminary data.</text>
</comment>
<dbReference type="Proteomes" id="UP000006174">
    <property type="component" value="Unassembled WGS sequence"/>
</dbReference>
<dbReference type="HOGENOM" id="CLU_089423_0_0_1"/>
<accession>I2FMP3</accession>
<feature type="region of interest" description="Disordered" evidence="1">
    <location>
        <begin position="1"/>
        <end position="20"/>
    </location>
</feature>
<sequence>MSPYLTRSKTAARAPPAEAVMTPSRHRQVVLQLWACEEPTVEVGSSVPPTSAPVADLPAVPVVRSPLEPLFLGMDDNDVVPSPLPSPYLVPVIPDPVGNDFSPTSPVVDLYEVDARHSAAEMTTPECQAAWEAELARSPTPPPTADEIVNVVLAASRAGTPIYWPEVQPLTPPPRWVGC</sequence>
<name>I2FMP3_USTHO</name>
<reference evidence="2 3" key="1">
    <citation type="journal article" date="2012" name="Plant Cell">
        <title>Genome comparison of barley and maize smut fungi reveals targeted loss of RNA silencing components and species-specific presence of transposable elements.</title>
        <authorList>
            <person name="Laurie J.D."/>
            <person name="Ali S."/>
            <person name="Linning R."/>
            <person name="Mannhaupt G."/>
            <person name="Wong P."/>
            <person name="Gueldener U."/>
            <person name="Muensterkoetter M."/>
            <person name="Moore R."/>
            <person name="Kahmann R."/>
            <person name="Bakkeren G."/>
            <person name="Schirawski J."/>
        </authorList>
    </citation>
    <scope>NUCLEOTIDE SEQUENCE [LARGE SCALE GENOMIC DNA]</scope>
    <source>
        <strain evidence="3">Uh4875-4</strain>
    </source>
</reference>
<organism evidence="2 3">
    <name type="scientific">Ustilago hordei</name>
    <name type="common">Barley covered smut fungus</name>
    <dbReference type="NCBI Taxonomy" id="120017"/>
    <lineage>
        <taxon>Eukaryota</taxon>
        <taxon>Fungi</taxon>
        <taxon>Dikarya</taxon>
        <taxon>Basidiomycota</taxon>
        <taxon>Ustilaginomycotina</taxon>
        <taxon>Ustilaginomycetes</taxon>
        <taxon>Ustilaginales</taxon>
        <taxon>Ustilaginaceae</taxon>
        <taxon>Ustilago</taxon>
    </lineage>
</organism>
<dbReference type="AlphaFoldDB" id="I2FMP3"/>
<keyword evidence="3" id="KW-1185">Reference proteome</keyword>
<evidence type="ECO:0000256" key="1">
    <source>
        <dbReference type="SAM" id="MobiDB-lite"/>
    </source>
</evidence>
<protein>
    <submittedName>
        <fullName evidence="2">Uncharacterized protein</fullName>
    </submittedName>
</protein>
<gene>
    <name evidence="2" type="ORF">UHOR_12991</name>
</gene>
<evidence type="ECO:0000313" key="2">
    <source>
        <dbReference type="EMBL" id="CCF48186.1"/>
    </source>
</evidence>